<sequence length="184" mass="21001">MISLHCEGNKAHKSRWGLTTEWVAGLGKKLKVFFDRYSGCFKTKTRNNSEYGYHYMSGQLRMDNERNFANIGREEGVNTQNMHHFMSNSPWSERDVYAQIHSDIKETPELQEGGVLILDESADEKAGNNSAGAARQYNGRMGKVDQSQVGVFVAYANLMKYSVWTWVEGDLFLPEIWFSEAKAQ</sequence>
<dbReference type="PANTHER" id="PTHR33627">
    <property type="entry name" value="TRANSPOSASE"/>
    <property type="match status" value="1"/>
</dbReference>
<evidence type="ECO:0000259" key="1">
    <source>
        <dbReference type="Pfam" id="PF13546"/>
    </source>
</evidence>
<dbReference type="InterPro" id="IPR038721">
    <property type="entry name" value="IS701-like_DDE_dom"/>
</dbReference>
<dbReference type="Proteomes" id="UP000033423">
    <property type="component" value="Unassembled WGS sequence"/>
</dbReference>
<evidence type="ECO:0000313" key="2">
    <source>
        <dbReference type="EMBL" id="KJU81881.1"/>
    </source>
</evidence>
<accession>A0A0F3GJ22</accession>
<dbReference type="InterPro" id="IPR039365">
    <property type="entry name" value="IS701-like"/>
</dbReference>
<gene>
    <name evidence="2" type="ORF">MBAV_005926</name>
</gene>
<proteinExistence type="predicted"/>
<dbReference type="PANTHER" id="PTHR33627:SF1">
    <property type="entry name" value="TRANSPOSASE"/>
    <property type="match status" value="1"/>
</dbReference>
<evidence type="ECO:0000313" key="3">
    <source>
        <dbReference type="Proteomes" id="UP000033423"/>
    </source>
</evidence>
<feature type="domain" description="Transposase IS701-like DDE" evidence="1">
    <location>
        <begin position="38"/>
        <end position="179"/>
    </location>
</feature>
<reference evidence="2 3" key="1">
    <citation type="submission" date="2015-02" db="EMBL/GenBank/DDBJ databases">
        <title>Single-cell genomics of uncultivated deep-branching MTB reveals a conserved set of magnetosome genes.</title>
        <authorList>
            <person name="Kolinko S."/>
            <person name="Richter M."/>
            <person name="Glockner F.O."/>
            <person name="Brachmann A."/>
            <person name="Schuler D."/>
        </authorList>
    </citation>
    <scope>NUCLEOTIDE SEQUENCE [LARGE SCALE GENOMIC DNA]</scope>
    <source>
        <strain evidence="2">TM-1</strain>
    </source>
</reference>
<dbReference type="EMBL" id="LACI01002520">
    <property type="protein sequence ID" value="KJU81881.1"/>
    <property type="molecule type" value="Genomic_DNA"/>
</dbReference>
<feature type="non-terminal residue" evidence="2">
    <location>
        <position position="184"/>
    </location>
</feature>
<dbReference type="Pfam" id="PF13546">
    <property type="entry name" value="DDE_5"/>
    <property type="match status" value="1"/>
</dbReference>
<name>A0A0F3GJ22_9BACT</name>
<dbReference type="AlphaFoldDB" id="A0A0F3GJ22"/>
<organism evidence="2 3">
    <name type="scientific">Candidatus Magnetobacterium bavaricum</name>
    <dbReference type="NCBI Taxonomy" id="29290"/>
    <lineage>
        <taxon>Bacteria</taxon>
        <taxon>Pseudomonadati</taxon>
        <taxon>Nitrospirota</taxon>
        <taxon>Thermodesulfovibrionia</taxon>
        <taxon>Thermodesulfovibrionales</taxon>
        <taxon>Candidatus Magnetobacteriaceae</taxon>
        <taxon>Candidatus Magnetobacterium</taxon>
    </lineage>
</organism>
<protein>
    <submittedName>
        <fullName evidence="2">Transposase</fullName>
    </submittedName>
</protein>
<comment type="caution">
    <text evidence="2">The sequence shown here is derived from an EMBL/GenBank/DDBJ whole genome shotgun (WGS) entry which is preliminary data.</text>
</comment>
<keyword evidence="3" id="KW-1185">Reference proteome</keyword>